<keyword evidence="15" id="KW-1185">Reference proteome</keyword>
<dbReference type="GO" id="GO:0051301">
    <property type="term" value="P:cell division"/>
    <property type="evidence" value="ECO:0007669"/>
    <property type="project" value="UniProtKB-KW"/>
</dbReference>
<keyword evidence="9" id="KW-0539">Nucleus</keyword>
<evidence type="ECO:0000256" key="8">
    <source>
        <dbReference type="ARBA" id="ARBA00022833"/>
    </source>
</evidence>
<dbReference type="GO" id="GO:0034080">
    <property type="term" value="P:CENP-A containing chromatin assembly"/>
    <property type="evidence" value="ECO:0007669"/>
    <property type="project" value="TreeGrafter"/>
</dbReference>
<reference evidence="14" key="2">
    <citation type="submission" date="2025-09" db="UniProtKB">
        <authorList>
            <consortium name="Ensembl"/>
        </authorList>
    </citation>
    <scope>IDENTIFICATION</scope>
</reference>
<dbReference type="GO" id="GO:0007059">
    <property type="term" value="P:chromosome segregation"/>
    <property type="evidence" value="ECO:0007669"/>
    <property type="project" value="TreeGrafter"/>
</dbReference>
<feature type="region of interest" description="Disordered" evidence="12">
    <location>
        <begin position="1"/>
        <end position="35"/>
    </location>
</feature>
<accession>A0A8P4GIX6</accession>
<evidence type="ECO:0000256" key="9">
    <source>
        <dbReference type="ARBA" id="ARBA00023242"/>
    </source>
</evidence>
<evidence type="ECO:0000259" key="13">
    <source>
        <dbReference type="PROSITE" id="PS51793"/>
    </source>
</evidence>
<evidence type="ECO:0000313" key="15">
    <source>
        <dbReference type="Proteomes" id="UP000694389"/>
    </source>
</evidence>
<protein>
    <recommendedName>
        <fullName evidence="13">Mis18 domain-containing protein</fullName>
    </recommendedName>
</protein>
<evidence type="ECO:0000256" key="2">
    <source>
        <dbReference type="ARBA" id="ARBA00004123"/>
    </source>
</evidence>
<dbReference type="GO" id="GO:0000785">
    <property type="term" value="C:chromatin"/>
    <property type="evidence" value="ECO:0007669"/>
    <property type="project" value="TreeGrafter"/>
</dbReference>
<keyword evidence="10" id="KW-0131">Cell cycle</keyword>
<dbReference type="PANTHER" id="PTHR16431">
    <property type="entry name" value="NEUROGENIC PROTEIN MASTERMIND"/>
    <property type="match status" value="1"/>
</dbReference>
<comment type="subcellular location">
    <subcellularLocation>
        <location evidence="3">Chromosome</location>
        <location evidence="3">Centromere</location>
    </subcellularLocation>
    <subcellularLocation>
        <location evidence="2">Nucleus</location>
    </subcellularLocation>
</comment>
<keyword evidence="7" id="KW-0498">Mitosis</keyword>
<keyword evidence="4" id="KW-0158">Chromosome</keyword>
<feature type="domain" description="Mis18" evidence="13">
    <location>
        <begin position="93"/>
        <end position="191"/>
    </location>
</feature>
<dbReference type="AlphaFoldDB" id="A0A8P4GIX6"/>
<dbReference type="GO" id="GO:0046872">
    <property type="term" value="F:metal ion binding"/>
    <property type="evidence" value="ECO:0007669"/>
    <property type="project" value="UniProtKB-KW"/>
</dbReference>
<evidence type="ECO:0000256" key="1">
    <source>
        <dbReference type="ARBA" id="ARBA00003694"/>
    </source>
</evidence>
<keyword evidence="5" id="KW-0132">Cell division</keyword>
<name>A0A8P4GIX6_DICLA</name>
<organism evidence="14 15">
    <name type="scientific">Dicentrarchus labrax</name>
    <name type="common">European seabass</name>
    <name type="synonym">Morone labrax</name>
    <dbReference type="NCBI Taxonomy" id="13489"/>
    <lineage>
        <taxon>Eukaryota</taxon>
        <taxon>Metazoa</taxon>
        <taxon>Chordata</taxon>
        <taxon>Craniata</taxon>
        <taxon>Vertebrata</taxon>
        <taxon>Euteleostomi</taxon>
        <taxon>Actinopterygii</taxon>
        <taxon>Neopterygii</taxon>
        <taxon>Teleostei</taxon>
        <taxon>Neoteleostei</taxon>
        <taxon>Acanthomorphata</taxon>
        <taxon>Eupercaria</taxon>
        <taxon>Moronidae</taxon>
        <taxon>Dicentrarchus</taxon>
    </lineage>
</organism>
<dbReference type="InterPro" id="IPR004910">
    <property type="entry name" value="Yippee/Mis18/Cereblon"/>
</dbReference>
<evidence type="ECO:0000256" key="3">
    <source>
        <dbReference type="ARBA" id="ARBA00004584"/>
    </source>
</evidence>
<dbReference type="InterPro" id="IPR034752">
    <property type="entry name" value="Mis18"/>
</dbReference>
<dbReference type="Proteomes" id="UP000694389">
    <property type="component" value="Unassembled WGS sequence"/>
</dbReference>
<keyword evidence="11" id="KW-0137">Centromere</keyword>
<evidence type="ECO:0000256" key="5">
    <source>
        <dbReference type="ARBA" id="ARBA00022618"/>
    </source>
</evidence>
<evidence type="ECO:0000256" key="4">
    <source>
        <dbReference type="ARBA" id="ARBA00022454"/>
    </source>
</evidence>
<keyword evidence="6" id="KW-0479">Metal-binding</keyword>
<evidence type="ECO:0000313" key="14">
    <source>
        <dbReference type="Ensembl" id="ENSDLAP00005075154.1"/>
    </source>
</evidence>
<evidence type="ECO:0000256" key="11">
    <source>
        <dbReference type="ARBA" id="ARBA00023328"/>
    </source>
</evidence>
<dbReference type="GeneTree" id="ENSGT00940000175695"/>
<keyword evidence="8" id="KW-0862">Zinc</keyword>
<comment type="function">
    <text evidence="1">Required for recruitment of CENPA to centromeres and normal chromosome segregation during mitosis.</text>
</comment>
<dbReference type="PANTHER" id="PTHR16431:SF3">
    <property type="entry name" value="PROTEIN MIS18-BETA"/>
    <property type="match status" value="1"/>
</dbReference>
<dbReference type="Ensembl" id="ENSDLAT00005070595.1">
    <property type="protein sequence ID" value="ENSDLAP00005075154.1"/>
    <property type="gene ID" value="ENSDLAG00005030511.1"/>
</dbReference>
<reference evidence="14" key="1">
    <citation type="submission" date="2025-08" db="UniProtKB">
        <authorList>
            <consortium name="Ensembl"/>
        </authorList>
    </citation>
    <scope>IDENTIFICATION</scope>
</reference>
<dbReference type="GO" id="GO:0005634">
    <property type="term" value="C:nucleus"/>
    <property type="evidence" value="ECO:0007669"/>
    <property type="project" value="UniProtKB-SubCell"/>
</dbReference>
<dbReference type="PROSITE" id="PS51793">
    <property type="entry name" value="MIS18"/>
    <property type="match status" value="1"/>
</dbReference>
<feature type="compositionally biased region" description="Polar residues" evidence="12">
    <location>
        <begin position="1"/>
        <end position="10"/>
    </location>
</feature>
<sequence>MVRYGGTSSFPPDGGSVQPSEPTLQRAEPPTEEETSCFLIPSSNSQAGLNNWLSVKKKKNNKKPTTNMEFDGSLLIQCTADSKLVSEVEHQQLMTLHCQQCNAVLGDSLGVCGEVKCMDSIMCIRVTNDVVVSDAAESRHKGEMANCIYSSLKCRGCCSAVGRVIHSAPSRLATVRSIFLLYKANISCYILNSSSMVKASTLTFDLKALKESINEVRQQFEAQLDQMSHIKSRLANRSLTSEFDK</sequence>
<evidence type="ECO:0000256" key="12">
    <source>
        <dbReference type="SAM" id="MobiDB-lite"/>
    </source>
</evidence>
<proteinExistence type="predicted"/>
<evidence type="ECO:0000256" key="10">
    <source>
        <dbReference type="ARBA" id="ARBA00023306"/>
    </source>
</evidence>
<dbReference type="Pfam" id="PF03226">
    <property type="entry name" value="Yippee-Mis18"/>
    <property type="match status" value="1"/>
</dbReference>
<dbReference type="GO" id="GO:0000775">
    <property type="term" value="C:chromosome, centromeric region"/>
    <property type="evidence" value="ECO:0007669"/>
    <property type="project" value="UniProtKB-SubCell"/>
</dbReference>
<evidence type="ECO:0000256" key="7">
    <source>
        <dbReference type="ARBA" id="ARBA00022776"/>
    </source>
</evidence>
<evidence type="ECO:0000256" key="6">
    <source>
        <dbReference type="ARBA" id="ARBA00022723"/>
    </source>
</evidence>